<feature type="transmembrane region" description="Helical" evidence="6">
    <location>
        <begin position="70"/>
        <end position="87"/>
    </location>
</feature>
<comment type="subcellular location">
    <subcellularLocation>
        <location evidence="1">Cell membrane</location>
        <topology evidence="1">Multi-pass membrane protein</topology>
    </subcellularLocation>
</comment>
<accession>A0A7D4Q6U0</accession>
<sequence>MIAALTGFFTGLSLIIAIGAQNAFVLRLGLKKQHVLAVVLFCAISDALLIVAGVAGLGAVIEQLPILLEIFRYAGSAYLIWFGISALRRIGTDQSLEAGGESASLLKTLGTMAALTWLNPHVYLDTVILLGSIGNQFTPEQWLFALGASAGSFVWFFSLGFGAQLLSRFVSSPRFWKILDGFIALVMFAIAGTLLFGL</sequence>
<dbReference type="GO" id="GO:0015171">
    <property type="term" value="F:amino acid transmembrane transporter activity"/>
    <property type="evidence" value="ECO:0007669"/>
    <property type="project" value="TreeGrafter"/>
</dbReference>
<evidence type="ECO:0000313" key="8">
    <source>
        <dbReference type="Proteomes" id="UP000501003"/>
    </source>
</evidence>
<keyword evidence="3 6" id="KW-0812">Transmembrane</keyword>
<keyword evidence="4 6" id="KW-1133">Transmembrane helix</keyword>
<feature type="transmembrane region" description="Helical" evidence="6">
    <location>
        <begin position="35"/>
        <end position="58"/>
    </location>
</feature>
<evidence type="ECO:0000256" key="1">
    <source>
        <dbReference type="ARBA" id="ARBA00004651"/>
    </source>
</evidence>
<evidence type="ECO:0000256" key="3">
    <source>
        <dbReference type="ARBA" id="ARBA00022692"/>
    </source>
</evidence>
<dbReference type="PANTHER" id="PTHR30086">
    <property type="entry name" value="ARGININE EXPORTER PROTEIN ARGO"/>
    <property type="match status" value="1"/>
</dbReference>
<reference evidence="7 8" key="1">
    <citation type="submission" date="2020-05" db="EMBL/GenBank/DDBJ databases">
        <title>Aquirufa sp. strain 15G-AUS-rot a new Aquirufa species.</title>
        <authorList>
            <person name="Pitt A."/>
            <person name="Hahn M.W."/>
        </authorList>
    </citation>
    <scope>NUCLEOTIDE SEQUENCE [LARGE SCALE GENOMIC DNA]</scope>
    <source>
        <strain evidence="7 8">15G-AUS-rot</strain>
    </source>
</reference>
<proteinExistence type="predicted"/>
<protein>
    <submittedName>
        <fullName evidence="7">Amino acid transporter</fullName>
    </submittedName>
</protein>
<dbReference type="AlphaFoldDB" id="A0A7D4Q6U0"/>
<dbReference type="EMBL" id="CP054056">
    <property type="protein sequence ID" value="QKJ25582.1"/>
    <property type="molecule type" value="Genomic_DNA"/>
</dbReference>
<feature type="transmembrane region" description="Helical" evidence="6">
    <location>
        <begin position="178"/>
        <end position="197"/>
    </location>
</feature>
<evidence type="ECO:0000256" key="2">
    <source>
        <dbReference type="ARBA" id="ARBA00022475"/>
    </source>
</evidence>
<keyword evidence="5 6" id="KW-0472">Membrane</keyword>
<evidence type="ECO:0000313" key="7">
    <source>
        <dbReference type="EMBL" id="QKJ25582.1"/>
    </source>
</evidence>
<feature type="transmembrane region" description="Helical" evidence="6">
    <location>
        <begin position="142"/>
        <end position="166"/>
    </location>
</feature>
<dbReference type="GO" id="GO:0005886">
    <property type="term" value="C:plasma membrane"/>
    <property type="evidence" value="ECO:0007669"/>
    <property type="project" value="UniProtKB-SubCell"/>
</dbReference>
<keyword evidence="8" id="KW-1185">Reference proteome</keyword>
<dbReference type="KEGG" id="aqg:HRU87_05265"/>
<name>A0A7D4Q6U0_9MICO</name>
<organism evidence="7 8">
    <name type="scientific">Aquiluna borgnonia</name>
    <dbReference type="NCBI Taxonomy" id="2499157"/>
    <lineage>
        <taxon>Bacteria</taxon>
        <taxon>Bacillati</taxon>
        <taxon>Actinomycetota</taxon>
        <taxon>Actinomycetes</taxon>
        <taxon>Micrococcales</taxon>
        <taxon>Microbacteriaceae</taxon>
        <taxon>Luna cluster</taxon>
        <taxon>Luna-1 subcluster</taxon>
        <taxon>Aquiluna</taxon>
    </lineage>
</organism>
<evidence type="ECO:0000256" key="4">
    <source>
        <dbReference type="ARBA" id="ARBA00022989"/>
    </source>
</evidence>
<keyword evidence="2" id="KW-1003">Cell membrane</keyword>
<dbReference type="RefSeq" id="WP_173493879.1">
    <property type="nucleotide sequence ID" value="NZ_CP054056.1"/>
</dbReference>
<dbReference type="Proteomes" id="UP000501003">
    <property type="component" value="Chromosome"/>
</dbReference>
<evidence type="ECO:0000256" key="6">
    <source>
        <dbReference type="SAM" id="Phobius"/>
    </source>
</evidence>
<gene>
    <name evidence="7" type="ORF">HRU87_05265</name>
</gene>
<dbReference type="Pfam" id="PF01810">
    <property type="entry name" value="LysE"/>
    <property type="match status" value="1"/>
</dbReference>
<evidence type="ECO:0000256" key="5">
    <source>
        <dbReference type="ARBA" id="ARBA00023136"/>
    </source>
</evidence>
<dbReference type="PANTHER" id="PTHR30086:SF20">
    <property type="entry name" value="ARGININE EXPORTER PROTEIN ARGO-RELATED"/>
    <property type="match status" value="1"/>
</dbReference>
<dbReference type="InterPro" id="IPR001123">
    <property type="entry name" value="LeuE-type"/>
</dbReference>